<dbReference type="GO" id="GO:0052621">
    <property type="term" value="F:diguanylate cyclase activity"/>
    <property type="evidence" value="ECO:0007669"/>
    <property type="project" value="UniProtKB-EC"/>
</dbReference>
<protein>
    <recommendedName>
        <fullName evidence="1">diguanylate cyclase</fullName>
        <ecNumber evidence="1">2.7.7.65</ecNumber>
    </recommendedName>
</protein>
<comment type="caution">
    <text evidence="4">The sequence shown here is derived from an EMBL/GenBank/DDBJ whole genome shotgun (WGS) entry which is preliminary data.</text>
</comment>
<proteinExistence type="predicted"/>
<dbReference type="InterPro" id="IPR043128">
    <property type="entry name" value="Rev_trsase/Diguanyl_cyclase"/>
</dbReference>
<dbReference type="InterPro" id="IPR050469">
    <property type="entry name" value="Diguanylate_Cyclase"/>
</dbReference>
<evidence type="ECO:0000256" key="1">
    <source>
        <dbReference type="ARBA" id="ARBA00012528"/>
    </source>
</evidence>
<dbReference type="NCBIfam" id="TIGR00254">
    <property type="entry name" value="GGDEF"/>
    <property type="match status" value="1"/>
</dbReference>
<organism evidence="4 5">
    <name type="scientific">Stutzerimonas tarimensis</name>
    <dbReference type="NCBI Taxonomy" id="1507735"/>
    <lineage>
        <taxon>Bacteria</taxon>
        <taxon>Pseudomonadati</taxon>
        <taxon>Pseudomonadota</taxon>
        <taxon>Gammaproteobacteria</taxon>
        <taxon>Pseudomonadales</taxon>
        <taxon>Pseudomonadaceae</taxon>
        <taxon>Stutzerimonas</taxon>
    </lineage>
</organism>
<dbReference type="CDD" id="cd01949">
    <property type="entry name" value="GGDEF"/>
    <property type="match status" value="1"/>
</dbReference>
<dbReference type="InterPro" id="IPR048516">
    <property type="entry name" value="DGCcoil"/>
</dbReference>
<keyword evidence="4" id="KW-0808">Transferase</keyword>
<dbReference type="EC" id="2.7.7.65" evidence="1"/>
<keyword evidence="5" id="KW-1185">Reference proteome</keyword>
<evidence type="ECO:0000313" key="4">
    <source>
        <dbReference type="EMBL" id="MFC3608268.1"/>
    </source>
</evidence>
<evidence type="ECO:0000256" key="2">
    <source>
        <dbReference type="ARBA" id="ARBA00034247"/>
    </source>
</evidence>
<evidence type="ECO:0000259" key="3">
    <source>
        <dbReference type="PROSITE" id="PS50887"/>
    </source>
</evidence>
<dbReference type="RefSeq" id="WP_386364644.1">
    <property type="nucleotide sequence ID" value="NZ_JBHRXZ010000022.1"/>
</dbReference>
<dbReference type="InterPro" id="IPR029787">
    <property type="entry name" value="Nucleotide_cyclase"/>
</dbReference>
<name>A0ABV7T6Y5_9GAMM</name>
<dbReference type="Pfam" id="PF20975">
    <property type="entry name" value="DGCcoil"/>
    <property type="match status" value="1"/>
</dbReference>
<dbReference type="InterPro" id="IPR000160">
    <property type="entry name" value="GGDEF_dom"/>
</dbReference>
<dbReference type="SMART" id="SM00267">
    <property type="entry name" value="GGDEF"/>
    <property type="match status" value="1"/>
</dbReference>
<dbReference type="PROSITE" id="PS50887">
    <property type="entry name" value="GGDEF"/>
    <property type="match status" value="1"/>
</dbReference>
<sequence>MSDETTSWKGKYLQTLEQLEQLEALWATRVDLMRRSLVRASMAAEGRDQGVDGCLEELRELLRQGALDSALAELVPRLEKAVLTAERRRQDRAGQMAQSLHRLVEQLRQRALQGHERRALKALDKRIDNGVTQSAELQLLLHELSELQGRALSQSEDADPARSSFLQRLFGTRNLLAEGEAAPDLEVSPAPGAPAVQPDFPLARAPTPVNLSQPAAVFLDTLPFPVAWLATPLREDLASAVPPSLVAEPPYSQVAERIQATLSGMLEDLRLPEQYQAQAEALRERIQARLNWYELIPVLDDLAVLFRALNALGQQDFQNYLRQLNERLSTMQHSLSDLDDGHAKGREMGASLDVELRQQMGGLQASVSQATSLAALQEVAEARLDGLLTTIDSYQRQRLEHEQLLGSRLRQMSERLSSMERTTQVLQGNLDEQRRKALLDSLTGLPNRAAWNERLDIELVRWQRYGGDLLLAVLDVDHFKRINDSFGHMAGDRVLKIIASTWQQRLRKSDFLARFGGEEFVLLMPSTPLEAGCQLLEALRGAIEECPFHFKGERLRITVSVGLTAFAGADDAETAFERADQALYRAKHGGRNRIEDG</sequence>
<dbReference type="PANTHER" id="PTHR45138">
    <property type="entry name" value="REGULATORY COMPONENTS OF SENSORY TRANSDUCTION SYSTEM"/>
    <property type="match status" value="1"/>
</dbReference>
<comment type="catalytic activity">
    <reaction evidence="2">
        <text>2 GTP = 3',3'-c-di-GMP + 2 diphosphate</text>
        <dbReference type="Rhea" id="RHEA:24898"/>
        <dbReference type="ChEBI" id="CHEBI:33019"/>
        <dbReference type="ChEBI" id="CHEBI:37565"/>
        <dbReference type="ChEBI" id="CHEBI:58805"/>
        <dbReference type="EC" id="2.7.7.65"/>
    </reaction>
</comment>
<feature type="domain" description="GGDEF" evidence="3">
    <location>
        <begin position="467"/>
        <end position="597"/>
    </location>
</feature>
<accession>A0ABV7T6Y5</accession>
<keyword evidence="4" id="KW-0548">Nucleotidyltransferase</keyword>
<dbReference type="EMBL" id="JBHRXZ010000022">
    <property type="protein sequence ID" value="MFC3608268.1"/>
    <property type="molecule type" value="Genomic_DNA"/>
</dbReference>
<dbReference type="PANTHER" id="PTHR45138:SF9">
    <property type="entry name" value="DIGUANYLATE CYCLASE DGCM-RELATED"/>
    <property type="match status" value="1"/>
</dbReference>
<dbReference type="Gene3D" id="3.30.70.270">
    <property type="match status" value="1"/>
</dbReference>
<dbReference type="Pfam" id="PF00990">
    <property type="entry name" value="GGDEF"/>
    <property type="match status" value="1"/>
</dbReference>
<dbReference type="SUPFAM" id="SSF55073">
    <property type="entry name" value="Nucleotide cyclase"/>
    <property type="match status" value="1"/>
</dbReference>
<dbReference type="Proteomes" id="UP001595630">
    <property type="component" value="Unassembled WGS sequence"/>
</dbReference>
<evidence type="ECO:0000313" key="5">
    <source>
        <dbReference type="Proteomes" id="UP001595630"/>
    </source>
</evidence>
<gene>
    <name evidence="4" type="ORF">ACFOMF_10810</name>
</gene>
<reference evidence="5" key="1">
    <citation type="journal article" date="2019" name="Int. J. Syst. Evol. Microbiol.">
        <title>The Global Catalogue of Microorganisms (GCM) 10K type strain sequencing project: providing services to taxonomists for standard genome sequencing and annotation.</title>
        <authorList>
            <consortium name="The Broad Institute Genomics Platform"/>
            <consortium name="The Broad Institute Genome Sequencing Center for Infectious Disease"/>
            <person name="Wu L."/>
            <person name="Ma J."/>
        </authorList>
    </citation>
    <scope>NUCLEOTIDE SEQUENCE [LARGE SCALE GENOMIC DNA]</scope>
    <source>
        <strain evidence="5">KCTC 42447</strain>
    </source>
</reference>